<gene>
    <name evidence="1" type="ORF">PXEA_LOCUS3521</name>
</gene>
<dbReference type="AlphaFoldDB" id="A0A3S5B0Y9"/>
<organism evidence="1 2">
    <name type="scientific">Protopolystoma xenopodis</name>
    <dbReference type="NCBI Taxonomy" id="117903"/>
    <lineage>
        <taxon>Eukaryota</taxon>
        <taxon>Metazoa</taxon>
        <taxon>Spiralia</taxon>
        <taxon>Lophotrochozoa</taxon>
        <taxon>Platyhelminthes</taxon>
        <taxon>Monogenea</taxon>
        <taxon>Polyopisthocotylea</taxon>
        <taxon>Polystomatidea</taxon>
        <taxon>Polystomatidae</taxon>
        <taxon>Protopolystoma</taxon>
    </lineage>
</organism>
<name>A0A3S5B0Y9_9PLAT</name>
<keyword evidence="2" id="KW-1185">Reference proteome</keyword>
<accession>A0A3S5B0Y9</accession>
<reference evidence="1" key="1">
    <citation type="submission" date="2018-11" db="EMBL/GenBank/DDBJ databases">
        <authorList>
            <consortium name="Pathogen Informatics"/>
        </authorList>
    </citation>
    <scope>NUCLEOTIDE SEQUENCE</scope>
</reference>
<proteinExistence type="predicted"/>
<dbReference type="Proteomes" id="UP000784294">
    <property type="component" value="Unassembled WGS sequence"/>
</dbReference>
<comment type="caution">
    <text evidence="1">The sequence shown here is derived from an EMBL/GenBank/DDBJ whole genome shotgun (WGS) entry which is preliminary data.</text>
</comment>
<evidence type="ECO:0000313" key="1">
    <source>
        <dbReference type="EMBL" id="VEL10081.1"/>
    </source>
</evidence>
<evidence type="ECO:0000313" key="2">
    <source>
        <dbReference type="Proteomes" id="UP000784294"/>
    </source>
</evidence>
<protein>
    <submittedName>
        <fullName evidence="1">Uncharacterized protein</fullName>
    </submittedName>
</protein>
<dbReference type="EMBL" id="CAAALY010007985">
    <property type="protein sequence ID" value="VEL10081.1"/>
    <property type="molecule type" value="Genomic_DNA"/>
</dbReference>
<sequence>MHLTHPLYQDALITTDDSGSPLSFPLCQWKFAAYHHVKKHLKKYSRIDFVQPDICQIEPDKVGDIEGKHILENNNLILTGPATQTSYRLNCSSANYTDRIYVIANDSFNIREENDTVLIQAGQPAELFFQLCEDNRNNESSPPQRSCYREYAPPLDCHIQPLKLNTSRDQLSCVLRDLITESAVTVTSKLNFENRVATSRLPACLFQIHCQQALLGLDNLSLHFLTSKRSLNFKPLCMLPKAVDLAEVKAGHRGYPTCQLRYHTICKVPINKKDRNGAFLEAIRVDGSELLVEDLLTLSPLIEKLSEQLNCTSASTSLLFQPGRVFISESQR</sequence>